<evidence type="ECO:0000313" key="3">
    <source>
        <dbReference type="EMBL" id="KJR88814.1"/>
    </source>
</evidence>
<dbReference type="Proteomes" id="UP000033710">
    <property type="component" value="Unassembled WGS sequence"/>
</dbReference>
<reference evidence="3 4" key="2">
    <citation type="journal article" date="2015" name="Eukaryot. Cell">
        <title>Asexual propagation of a virulent clone complex in a human and feline outbreak of sporotrichosis.</title>
        <authorList>
            <person name="Teixeira Mde M."/>
            <person name="Rodrigues A.M."/>
            <person name="Tsui C.K."/>
            <person name="de Almeida L.G."/>
            <person name="Van Diepeningen A.D."/>
            <person name="van den Ende B.G."/>
            <person name="Fernandes G.F."/>
            <person name="Kano R."/>
            <person name="Hamelin R.C."/>
            <person name="Lopes-Bezerra L.M."/>
            <person name="Vasconcelos A.T."/>
            <person name="de Hoog S."/>
            <person name="de Camargo Z.P."/>
            <person name="Felipe M.S."/>
        </authorList>
    </citation>
    <scope>NUCLEOTIDE SEQUENCE [LARGE SCALE GENOMIC DNA]</scope>
    <source>
        <strain evidence="3 4">1099-18</strain>
    </source>
</reference>
<accession>A0A0F2MIC1</accession>
<sequence length="79" mass="8746">MGKRARGQKRKETGKSQTPASKERWSWGLELFVLIVIAVLGKCGNWIIVLHTHATIHKPQATSHTHNTRVVHSAVNAGI</sequence>
<protein>
    <submittedName>
        <fullName evidence="3">Uncharacterized protein</fullName>
    </submittedName>
</protein>
<feature type="transmembrane region" description="Helical" evidence="2">
    <location>
        <begin position="31"/>
        <end position="50"/>
    </location>
</feature>
<organism evidence="3 4">
    <name type="scientific">Sporothrix schenckii 1099-18</name>
    <dbReference type="NCBI Taxonomy" id="1397361"/>
    <lineage>
        <taxon>Eukaryota</taxon>
        <taxon>Fungi</taxon>
        <taxon>Dikarya</taxon>
        <taxon>Ascomycota</taxon>
        <taxon>Pezizomycotina</taxon>
        <taxon>Sordariomycetes</taxon>
        <taxon>Sordariomycetidae</taxon>
        <taxon>Ophiostomatales</taxon>
        <taxon>Ophiostomataceae</taxon>
        <taxon>Sporothrix</taxon>
    </lineage>
</organism>
<gene>
    <name evidence="3" type="ORF">SPSK_08206</name>
</gene>
<dbReference type="EMBL" id="AXCR01000004">
    <property type="protein sequence ID" value="KJR88814.1"/>
    <property type="molecule type" value="Genomic_DNA"/>
</dbReference>
<comment type="caution">
    <text evidence="3">The sequence shown here is derived from an EMBL/GenBank/DDBJ whole genome shotgun (WGS) entry which is preliminary data.</text>
</comment>
<name>A0A0F2MIC1_SPOSC</name>
<feature type="region of interest" description="Disordered" evidence="1">
    <location>
        <begin position="1"/>
        <end position="22"/>
    </location>
</feature>
<evidence type="ECO:0000313" key="4">
    <source>
        <dbReference type="Proteomes" id="UP000033710"/>
    </source>
</evidence>
<evidence type="ECO:0000256" key="1">
    <source>
        <dbReference type="SAM" id="MobiDB-lite"/>
    </source>
</evidence>
<keyword evidence="2" id="KW-0472">Membrane</keyword>
<dbReference type="AlphaFoldDB" id="A0A0F2MIC1"/>
<proteinExistence type="predicted"/>
<dbReference type="GeneID" id="27670121"/>
<evidence type="ECO:0000256" key="2">
    <source>
        <dbReference type="SAM" id="Phobius"/>
    </source>
</evidence>
<dbReference type="KEGG" id="ssck:SPSK_08206"/>
<dbReference type="VEuPathDB" id="FungiDB:SPSK_08206"/>
<reference evidence="3 4" key="1">
    <citation type="journal article" date="2014" name="BMC Genomics">
        <title>Comparative genomics of the major fungal agents of human and animal Sporotrichosis: Sporothrix schenckii and Sporothrix brasiliensis.</title>
        <authorList>
            <person name="Teixeira M.M."/>
            <person name="de Almeida L.G."/>
            <person name="Kubitschek-Barreira P."/>
            <person name="Alves F.L."/>
            <person name="Kioshima E.S."/>
            <person name="Abadio A.K."/>
            <person name="Fernandes L."/>
            <person name="Derengowski L.S."/>
            <person name="Ferreira K.S."/>
            <person name="Souza R.C."/>
            <person name="Ruiz J.C."/>
            <person name="de Andrade N.C."/>
            <person name="Paes H.C."/>
            <person name="Nicola A.M."/>
            <person name="Albuquerque P."/>
            <person name="Gerber A.L."/>
            <person name="Martins V.P."/>
            <person name="Peconick L.D."/>
            <person name="Neto A.V."/>
            <person name="Chaucanez C.B."/>
            <person name="Silva P.A."/>
            <person name="Cunha O.L."/>
            <person name="de Oliveira F.F."/>
            <person name="dos Santos T.C."/>
            <person name="Barros A.L."/>
            <person name="Soares M.A."/>
            <person name="de Oliveira L.M."/>
            <person name="Marini M.M."/>
            <person name="Villalobos-Duno H."/>
            <person name="Cunha M.M."/>
            <person name="de Hoog S."/>
            <person name="da Silveira J.F."/>
            <person name="Henrissat B."/>
            <person name="Nino-Vega G.A."/>
            <person name="Cisalpino P.S."/>
            <person name="Mora-Montes H.M."/>
            <person name="Almeida S.R."/>
            <person name="Stajich J.E."/>
            <person name="Lopes-Bezerra L.M."/>
            <person name="Vasconcelos A.T."/>
            <person name="Felipe M.S."/>
        </authorList>
    </citation>
    <scope>NUCLEOTIDE SEQUENCE [LARGE SCALE GENOMIC DNA]</scope>
    <source>
        <strain evidence="3 4">1099-18</strain>
    </source>
</reference>
<keyword evidence="2" id="KW-0812">Transmembrane</keyword>
<dbReference type="RefSeq" id="XP_016591490.1">
    <property type="nucleotide sequence ID" value="XM_016734844.1"/>
</dbReference>
<keyword evidence="2" id="KW-1133">Transmembrane helix</keyword>